<dbReference type="GeneTree" id="ENSGT01150000286952"/>
<proteinExistence type="inferred from homology"/>
<evidence type="ECO:0000256" key="8">
    <source>
        <dbReference type="ARBA" id="ARBA00023125"/>
    </source>
</evidence>
<evidence type="ECO:0000256" key="3">
    <source>
        <dbReference type="ARBA" id="ARBA00022723"/>
    </source>
</evidence>
<evidence type="ECO:0000256" key="10">
    <source>
        <dbReference type="ARBA" id="ARBA00023242"/>
    </source>
</evidence>
<dbReference type="PROSITE" id="PS00028">
    <property type="entry name" value="ZINC_FINGER_C2H2_1"/>
    <property type="match status" value="6"/>
</dbReference>
<dbReference type="InterPro" id="IPR013087">
    <property type="entry name" value="Znf_C2H2_type"/>
</dbReference>
<keyword evidence="8" id="KW-0238">DNA-binding</keyword>
<sequence>MSSVVPLREFVTERLTAAAEEIFRVFEKTIVEYEEEIDRQRRLLEIVWKPEIKLHRIELPQAHVCKEEVLTDQDRNSSLDQEDPDPQIKEEQEELSTSQEGEQLVLKQETENVTWIPAYEERDLSEPEPEPEPLSEQQLLSHCSPIAHTLDTSLISETVYNTPDERTFKCDTCGKAFQYKSKFQRHLRIHTGEKPFVCSTCGKRFRQTSQLKVHLRIHTGEKPYSCKTCGRAFRNSGDLKVHMRRAHTGERPYSCITCGQRFSETTSLRQHMIVHTGEKPFSCETCGKGFTRSRALLVHMRSHTGEKPYSCETCGKSFTRSGGMLVHMRTHTGEKPHACSICGKRFAEKSTLRKHVKLYTELPQQHVCQQEEVLSDQQLCDQDRNSSLDPDPQIKEEQQELCSRQDGEQLVLKQETDDLYVNYYSPLSQLCFSSEPRS</sequence>
<dbReference type="PANTHER" id="PTHR24409">
    <property type="entry name" value="ZINC FINGER PROTEIN 142"/>
    <property type="match status" value="1"/>
</dbReference>
<dbReference type="GeneID" id="113172019"/>
<evidence type="ECO:0000256" key="4">
    <source>
        <dbReference type="ARBA" id="ARBA00022737"/>
    </source>
</evidence>
<dbReference type="PANTHER" id="PTHR24409:SF331">
    <property type="entry name" value="ZINC FINGER PROTEIN 322A"/>
    <property type="match status" value="1"/>
</dbReference>
<dbReference type="GO" id="GO:0000122">
    <property type="term" value="P:negative regulation of transcription by RNA polymerase II"/>
    <property type="evidence" value="ECO:0007669"/>
    <property type="project" value="UniProtKB-ARBA"/>
</dbReference>
<dbReference type="FunFam" id="3.30.160.60:FF:002343">
    <property type="entry name" value="Zinc finger protein 33A"/>
    <property type="match status" value="1"/>
</dbReference>
<organism evidence="12 13">
    <name type="scientific">Anabas testudineus</name>
    <name type="common">Climbing perch</name>
    <name type="synonym">Anthias testudineus</name>
    <dbReference type="NCBI Taxonomy" id="64144"/>
    <lineage>
        <taxon>Eukaryota</taxon>
        <taxon>Metazoa</taxon>
        <taxon>Chordata</taxon>
        <taxon>Craniata</taxon>
        <taxon>Vertebrata</taxon>
        <taxon>Euteleostomi</taxon>
        <taxon>Actinopterygii</taxon>
        <taxon>Neopterygii</taxon>
        <taxon>Teleostei</taxon>
        <taxon>Neoteleostei</taxon>
        <taxon>Acanthomorphata</taxon>
        <taxon>Anabantaria</taxon>
        <taxon>Anabantiformes</taxon>
        <taxon>Anabantoidei</taxon>
        <taxon>Anabantidae</taxon>
        <taxon>Anabas</taxon>
    </lineage>
</organism>
<dbReference type="GO" id="GO:0045595">
    <property type="term" value="P:regulation of cell differentiation"/>
    <property type="evidence" value="ECO:0007669"/>
    <property type="project" value="UniProtKB-ARBA"/>
</dbReference>
<keyword evidence="3" id="KW-0479">Metal-binding</keyword>
<evidence type="ECO:0000256" key="1">
    <source>
        <dbReference type="ARBA" id="ARBA00004123"/>
    </source>
</evidence>
<dbReference type="FunFam" id="3.30.160.60:FF:000624">
    <property type="entry name" value="zinc finger protein 697"/>
    <property type="match status" value="1"/>
</dbReference>
<name>A0A7N5ZW01_ANATE</name>
<comment type="similarity">
    <text evidence="2">Belongs to the krueppel C2H2-type zinc-finger protein family.</text>
</comment>
<feature type="compositionally biased region" description="Basic and acidic residues" evidence="11">
    <location>
        <begin position="68"/>
        <end position="77"/>
    </location>
</feature>
<dbReference type="Proteomes" id="UP000265040">
    <property type="component" value="Chromosome 17"/>
</dbReference>
<keyword evidence="5" id="KW-0863">Zinc-finger</keyword>
<evidence type="ECO:0000256" key="5">
    <source>
        <dbReference type="ARBA" id="ARBA00022771"/>
    </source>
</evidence>
<keyword evidence="6" id="KW-0862">Zinc</keyword>
<comment type="subcellular location">
    <subcellularLocation>
        <location evidence="1">Nucleus</location>
    </subcellularLocation>
</comment>
<feature type="region of interest" description="Disordered" evidence="11">
    <location>
        <begin position="68"/>
        <end position="103"/>
    </location>
</feature>
<dbReference type="GO" id="GO:0008270">
    <property type="term" value="F:zinc ion binding"/>
    <property type="evidence" value="ECO:0007669"/>
    <property type="project" value="UniProtKB-KW"/>
</dbReference>
<dbReference type="FunFam" id="3.30.160.60:FF:001506">
    <property type="entry name" value="Zinc finger protein"/>
    <property type="match status" value="1"/>
</dbReference>
<evidence type="ECO:0000313" key="12">
    <source>
        <dbReference type="Ensembl" id="ENSATEP00000046203.1"/>
    </source>
</evidence>
<reference evidence="12" key="1">
    <citation type="submission" date="2021-04" db="EMBL/GenBank/DDBJ databases">
        <authorList>
            <consortium name="Wellcome Sanger Institute Data Sharing"/>
        </authorList>
    </citation>
    <scope>NUCLEOTIDE SEQUENCE [LARGE SCALE GENOMIC DNA]</scope>
</reference>
<dbReference type="SUPFAM" id="SSF57667">
    <property type="entry name" value="beta-beta-alpha zinc fingers"/>
    <property type="match status" value="4"/>
</dbReference>
<dbReference type="Gene3D" id="3.30.160.60">
    <property type="entry name" value="Classic Zinc Finger"/>
    <property type="match status" value="7"/>
</dbReference>
<dbReference type="GO" id="GO:0000977">
    <property type="term" value="F:RNA polymerase II transcription regulatory region sequence-specific DNA binding"/>
    <property type="evidence" value="ECO:0007669"/>
    <property type="project" value="TreeGrafter"/>
</dbReference>
<evidence type="ECO:0000256" key="11">
    <source>
        <dbReference type="SAM" id="MobiDB-lite"/>
    </source>
</evidence>
<protein>
    <submittedName>
        <fullName evidence="12">Uncharacterized protein</fullName>
    </submittedName>
</protein>
<reference evidence="12" key="2">
    <citation type="submission" date="2025-08" db="UniProtKB">
        <authorList>
            <consortium name="Ensembl"/>
        </authorList>
    </citation>
    <scope>IDENTIFICATION</scope>
</reference>
<evidence type="ECO:0000256" key="2">
    <source>
        <dbReference type="ARBA" id="ARBA00006991"/>
    </source>
</evidence>
<keyword evidence="13" id="KW-1185">Reference proteome</keyword>
<dbReference type="FunFam" id="3.30.160.60:FF:001370">
    <property type="entry name" value="Zinc finger protein"/>
    <property type="match status" value="1"/>
</dbReference>
<dbReference type="Pfam" id="PF00096">
    <property type="entry name" value="zf-C2H2"/>
    <property type="match status" value="6"/>
</dbReference>
<dbReference type="InterPro" id="IPR036236">
    <property type="entry name" value="Znf_C2H2_sf"/>
</dbReference>
<dbReference type="Ensembl" id="ENSATET00000047633.2">
    <property type="protein sequence ID" value="ENSATEP00000046203.1"/>
    <property type="gene ID" value="ENSATEG00000008771.3"/>
</dbReference>
<keyword evidence="9" id="KW-0804">Transcription</keyword>
<dbReference type="OrthoDB" id="654211at2759"/>
<evidence type="ECO:0000313" key="13">
    <source>
        <dbReference type="Proteomes" id="UP000265040"/>
    </source>
</evidence>
<dbReference type="GO" id="GO:0000981">
    <property type="term" value="F:DNA-binding transcription factor activity, RNA polymerase II-specific"/>
    <property type="evidence" value="ECO:0007669"/>
    <property type="project" value="TreeGrafter"/>
</dbReference>
<dbReference type="FunFam" id="3.30.160.60:FF:000912">
    <property type="entry name" value="Zinc finger protein 660"/>
    <property type="match status" value="2"/>
</dbReference>
<dbReference type="SMART" id="SM00355">
    <property type="entry name" value="ZnF_C2H2"/>
    <property type="match status" value="7"/>
</dbReference>
<evidence type="ECO:0000256" key="7">
    <source>
        <dbReference type="ARBA" id="ARBA00023015"/>
    </source>
</evidence>
<dbReference type="AlphaFoldDB" id="A0A7N5ZW01"/>
<feature type="region of interest" description="Disordered" evidence="11">
    <location>
        <begin position="382"/>
        <end position="406"/>
    </location>
</feature>
<dbReference type="RefSeq" id="XP_026230594.1">
    <property type="nucleotide sequence ID" value="XM_026374809.2"/>
</dbReference>
<keyword evidence="4" id="KW-0677">Repeat</keyword>
<dbReference type="GO" id="GO:0005634">
    <property type="term" value="C:nucleus"/>
    <property type="evidence" value="ECO:0007669"/>
    <property type="project" value="UniProtKB-SubCell"/>
</dbReference>
<dbReference type="FunFam" id="3.30.160.60:FF:000478">
    <property type="entry name" value="Zinc finger protein 133"/>
    <property type="match status" value="1"/>
</dbReference>
<evidence type="ECO:0000256" key="9">
    <source>
        <dbReference type="ARBA" id="ARBA00023163"/>
    </source>
</evidence>
<dbReference type="PROSITE" id="PS50157">
    <property type="entry name" value="ZINC_FINGER_C2H2_2"/>
    <property type="match status" value="7"/>
</dbReference>
<reference evidence="12" key="3">
    <citation type="submission" date="2025-09" db="UniProtKB">
        <authorList>
            <consortium name="Ensembl"/>
        </authorList>
    </citation>
    <scope>IDENTIFICATION</scope>
</reference>
<accession>A0A7N5ZW01</accession>
<evidence type="ECO:0000256" key="6">
    <source>
        <dbReference type="ARBA" id="ARBA00022833"/>
    </source>
</evidence>
<keyword evidence="10" id="KW-0539">Nucleus</keyword>
<keyword evidence="7" id="KW-0805">Transcription regulation</keyword>